<dbReference type="GO" id="GO:0000772">
    <property type="term" value="F:mating pheromone activity"/>
    <property type="evidence" value="ECO:0000247"/>
    <property type="project" value="AspGD"/>
</dbReference>
<dbReference type="GO" id="GO:0000750">
    <property type="term" value="P:pheromone-dependent signal transduction involved in conjugation with cellular fusion"/>
    <property type="evidence" value="ECO:0000247"/>
    <property type="project" value="AspGD"/>
</dbReference>
<protein>
    <recommendedName>
        <fullName evidence="4">Pheromone</fullName>
    </recommendedName>
</protein>
<dbReference type="OMA" id="QGCYMLK"/>
<dbReference type="HOGENOM" id="CLU_138697_0_0_1"/>
<dbReference type="VEuPathDB" id="FungiDB:AN5791"/>
<dbReference type="STRING" id="227321.G5EB81"/>
<dbReference type="AlphaFoldDB" id="G5EB81"/>
<feature type="signal peptide" evidence="1">
    <location>
        <begin position="1"/>
        <end position="20"/>
    </location>
</feature>
<dbReference type="RefSeq" id="XP_663395.1">
    <property type="nucleotide sequence ID" value="XM_658303.1"/>
</dbReference>
<gene>
    <name evidence="2" type="primary">ppgA</name>
    <name evidence="2" type="ORF">ANIA_05791</name>
</gene>
<feature type="chain" id="PRO_5030172058" description="Pheromone" evidence="1">
    <location>
        <begin position="21"/>
        <end position="128"/>
    </location>
</feature>
<dbReference type="EMBL" id="BN001305">
    <property type="protein sequence ID" value="CBF81183.1"/>
    <property type="molecule type" value="Genomic_DNA"/>
</dbReference>
<accession>C8VFD7</accession>
<proteinExistence type="predicted"/>
<evidence type="ECO:0008006" key="4">
    <source>
        <dbReference type="Google" id="ProtNLM"/>
    </source>
</evidence>
<name>G5EB81_EMENI</name>
<dbReference type="GeneID" id="2872083"/>
<dbReference type="Proteomes" id="UP000000560">
    <property type="component" value="Chromosome V"/>
</dbReference>
<keyword evidence="1" id="KW-0732">Signal</keyword>
<keyword evidence="3" id="KW-1185">Reference proteome</keyword>
<evidence type="ECO:0000256" key="1">
    <source>
        <dbReference type="SAM" id="SignalP"/>
    </source>
</evidence>
<sequence length="128" mass="14111">MKLFFVSILLAALLATAVKAAPAAELQHRWCRFAGRICPPTKRTADALNFVKREAEAVAEPFKINRWCRFRGQVCGKAKRAAEAIGNVKLSAEAVADAMAFLDELTREEYAQLAKDFGHLKESDNSDG</sequence>
<evidence type="ECO:0000313" key="2">
    <source>
        <dbReference type="EMBL" id="CBF81183.1"/>
    </source>
</evidence>
<accession>G5EB81</accession>
<dbReference type="OrthoDB" id="3641074at2759"/>
<dbReference type="eggNOG" id="ENOG502S0T3">
    <property type="taxonomic scope" value="Eukaryota"/>
</dbReference>
<dbReference type="KEGG" id="ani:ANIA_05791"/>
<reference evidence="3" key="2">
    <citation type="journal article" date="2009" name="Fungal Genet. Biol.">
        <title>The 2008 update of the Aspergillus nidulans genome annotation: a community effort.</title>
        <authorList>
            <person name="Wortman J.R."/>
            <person name="Gilsenan J.M."/>
            <person name="Joardar V."/>
            <person name="Deegan J."/>
            <person name="Clutterbuck J."/>
            <person name="Andersen M.R."/>
            <person name="Archer D."/>
            <person name="Bencina M."/>
            <person name="Braus G."/>
            <person name="Coutinho P."/>
            <person name="von Dohren H."/>
            <person name="Doonan J."/>
            <person name="Driessen A.J."/>
            <person name="Durek P."/>
            <person name="Espeso E."/>
            <person name="Fekete E."/>
            <person name="Flipphi M."/>
            <person name="Estrada C.G."/>
            <person name="Geysens S."/>
            <person name="Goldman G."/>
            <person name="de Groot P.W."/>
            <person name="Hansen K."/>
            <person name="Harris S.D."/>
            <person name="Heinekamp T."/>
            <person name="Helmstaedt K."/>
            <person name="Henrissat B."/>
            <person name="Hofmann G."/>
            <person name="Homan T."/>
            <person name="Horio T."/>
            <person name="Horiuchi H."/>
            <person name="James S."/>
            <person name="Jones M."/>
            <person name="Karaffa L."/>
            <person name="Karanyi Z."/>
            <person name="Kato M."/>
            <person name="Keller N."/>
            <person name="Kelly D.E."/>
            <person name="Kiel J.A."/>
            <person name="Kim J.M."/>
            <person name="van der Klei I.J."/>
            <person name="Klis F.M."/>
            <person name="Kovalchuk A."/>
            <person name="Krasevec N."/>
            <person name="Kubicek C.P."/>
            <person name="Liu B."/>
            <person name="Maccabe A."/>
            <person name="Meyer V."/>
            <person name="Mirabito P."/>
            <person name="Miskei M."/>
            <person name="Mos M."/>
            <person name="Mullins J."/>
            <person name="Nelson D.R."/>
            <person name="Nielsen J."/>
            <person name="Oakley B.R."/>
            <person name="Osmani S.A."/>
            <person name="Pakula T."/>
            <person name="Paszewski A."/>
            <person name="Paulsen I."/>
            <person name="Pilsyk S."/>
            <person name="Pocsi I."/>
            <person name="Punt P.J."/>
            <person name="Ram A.F."/>
            <person name="Ren Q."/>
            <person name="Robellet X."/>
            <person name="Robson G."/>
            <person name="Seiboth B."/>
            <person name="van Solingen P."/>
            <person name="Specht T."/>
            <person name="Sun J."/>
            <person name="Taheri-Talesh N."/>
            <person name="Takeshita N."/>
            <person name="Ussery D."/>
            <person name="vanKuyk P.A."/>
            <person name="Visser H."/>
            <person name="van de Vondervoort P.J."/>
            <person name="de Vries R.P."/>
            <person name="Walton J."/>
            <person name="Xiang X."/>
            <person name="Xiong Y."/>
            <person name="Zeng A.P."/>
            <person name="Brandt B.W."/>
            <person name="Cornell M.J."/>
            <person name="van den Hondel C.A."/>
            <person name="Visser J."/>
            <person name="Oliver S.G."/>
            <person name="Turner G."/>
        </authorList>
    </citation>
    <scope>GENOME REANNOTATION</scope>
    <source>
        <strain evidence="3">FGSC A4 / ATCC 38163 / CBS 112.46 / NRRL 194 / M139</strain>
    </source>
</reference>
<organism evidence="2 3">
    <name type="scientific">Emericella nidulans (strain FGSC A4 / ATCC 38163 / CBS 112.46 / NRRL 194 / M139)</name>
    <name type="common">Aspergillus nidulans</name>
    <dbReference type="NCBI Taxonomy" id="227321"/>
    <lineage>
        <taxon>Eukaryota</taxon>
        <taxon>Fungi</taxon>
        <taxon>Dikarya</taxon>
        <taxon>Ascomycota</taxon>
        <taxon>Pezizomycotina</taxon>
        <taxon>Eurotiomycetes</taxon>
        <taxon>Eurotiomycetidae</taxon>
        <taxon>Eurotiales</taxon>
        <taxon>Aspergillaceae</taxon>
        <taxon>Aspergillus</taxon>
        <taxon>Aspergillus subgen. Nidulantes</taxon>
    </lineage>
</organism>
<reference evidence="3" key="1">
    <citation type="journal article" date="2005" name="Nature">
        <title>Sequencing of Aspergillus nidulans and comparative analysis with A. fumigatus and A. oryzae.</title>
        <authorList>
            <person name="Galagan J.E."/>
            <person name="Calvo S.E."/>
            <person name="Cuomo C."/>
            <person name="Ma L.J."/>
            <person name="Wortman J.R."/>
            <person name="Batzoglou S."/>
            <person name="Lee S.I."/>
            <person name="Basturkmen M."/>
            <person name="Spevak C.C."/>
            <person name="Clutterbuck J."/>
            <person name="Kapitonov V."/>
            <person name="Jurka J."/>
            <person name="Scazzocchio C."/>
            <person name="Farman M."/>
            <person name="Butler J."/>
            <person name="Purcell S."/>
            <person name="Harris S."/>
            <person name="Braus G.H."/>
            <person name="Draht O."/>
            <person name="Busch S."/>
            <person name="D'Enfert C."/>
            <person name="Bouchier C."/>
            <person name="Goldman G.H."/>
            <person name="Bell-Pedersen D."/>
            <person name="Griffiths-Jones S."/>
            <person name="Doonan J.H."/>
            <person name="Yu J."/>
            <person name="Vienken K."/>
            <person name="Pain A."/>
            <person name="Freitag M."/>
            <person name="Selker E.U."/>
            <person name="Archer D.B."/>
            <person name="Penalva M.A."/>
            <person name="Oakley B.R."/>
            <person name="Momany M."/>
            <person name="Tanaka T."/>
            <person name="Kumagai T."/>
            <person name="Asai K."/>
            <person name="Machida M."/>
            <person name="Nierman W.C."/>
            <person name="Denning D.W."/>
            <person name="Caddick M."/>
            <person name="Hynes M."/>
            <person name="Paoletti M."/>
            <person name="Fischer R."/>
            <person name="Miller B."/>
            <person name="Dyer P."/>
            <person name="Sachs M.S."/>
            <person name="Osmani S.A."/>
            <person name="Birren B.W."/>
        </authorList>
    </citation>
    <scope>NUCLEOTIDE SEQUENCE [LARGE SCALE GENOMIC DNA]</scope>
    <source>
        <strain evidence="3">FGSC A4 / ATCC 38163 / CBS 112.46 / NRRL 194 / M139</strain>
    </source>
</reference>
<dbReference type="InParanoid" id="G5EB81"/>
<evidence type="ECO:0000313" key="3">
    <source>
        <dbReference type="Proteomes" id="UP000000560"/>
    </source>
</evidence>